<evidence type="ECO:0000313" key="2">
    <source>
        <dbReference type="EMBL" id="ASR53723.1"/>
    </source>
</evidence>
<dbReference type="Proteomes" id="UP000258016">
    <property type="component" value="Plasmid unnamed"/>
</dbReference>
<sequence length="91" mass="10187">MMERVTGHEHLAANGAPAAEGARNRKAEQRRRRRKDGLHPLEIWLPAAMIEMIDQLKRDDLSSREAVIAAIVATTLSFRSPEPSEGQPMML</sequence>
<evidence type="ECO:0000256" key="1">
    <source>
        <dbReference type="SAM" id="MobiDB-lite"/>
    </source>
</evidence>
<proteinExistence type="predicted"/>
<dbReference type="RefSeq" id="WP_117353704.1">
    <property type="nucleotide sequence ID" value="NZ_CP020084.1"/>
</dbReference>
<keyword evidence="3" id="KW-1185">Reference proteome</keyword>
<feature type="region of interest" description="Disordered" evidence="1">
    <location>
        <begin position="1"/>
        <end position="38"/>
    </location>
</feature>
<name>A0ABM6MCH0_9SPHN</name>
<gene>
    <name evidence="2" type="ORF">B5J99_19010</name>
</gene>
<geneLocation type="plasmid" evidence="2 3">
    <name>unnamed</name>
</geneLocation>
<feature type="compositionally biased region" description="Basic and acidic residues" evidence="1">
    <location>
        <begin position="1"/>
        <end position="11"/>
    </location>
</feature>
<reference evidence="2 3" key="1">
    <citation type="submission" date="2017-03" db="EMBL/GenBank/DDBJ databases">
        <title>Complete genome sequence of Blastomonas fulva degrading microcsystin LR.</title>
        <authorList>
            <person name="Lee H.-g."/>
            <person name="Jin L."/>
            <person name="oh H.-M."/>
        </authorList>
    </citation>
    <scope>NUCLEOTIDE SEQUENCE [LARGE SCALE GENOMIC DNA]</scope>
    <source>
        <strain evidence="2 3">T2</strain>
        <plasmid evidence="2 3">unnamed</plasmid>
    </source>
</reference>
<protein>
    <recommendedName>
        <fullName evidence="4">Ribbon-helix-helix protein CopG domain-containing protein</fullName>
    </recommendedName>
</protein>
<evidence type="ECO:0000313" key="3">
    <source>
        <dbReference type="Proteomes" id="UP000258016"/>
    </source>
</evidence>
<dbReference type="EMBL" id="CP020084">
    <property type="protein sequence ID" value="ASR53723.1"/>
    <property type="molecule type" value="Genomic_DNA"/>
</dbReference>
<keyword evidence="2" id="KW-0614">Plasmid</keyword>
<dbReference type="GeneID" id="303487684"/>
<accession>A0ABM6MCH0</accession>
<evidence type="ECO:0008006" key="4">
    <source>
        <dbReference type="Google" id="ProtNLM"/>
    </source>
</evidence>
<feature type="compositionally biased region" description="Low complexity" evidence="1">
    <location>
        <begin position="12"/>
        <end position="21"/>
    </location>
</feature>
<organism evidence="2 3">
    <name type="scientific">Blastomonas fulva</name>
    <dbReference type="NCBI Taxonomy" id="1550728"/>
    <lineage>
        <taxon>Bacteria</taxon>
        <taxon>Pseudomonadati</taxon>
        <taxon>Pseudomonadota</taxon>
        <taxon>Alphaproteobacteria</taxon>
        <taxon>Sphingomonadales</taxon>
        <taxon>Sphingomonadaceae</taxon>
        <taxon>Blastomonas</taxon>
    </lineage>
</organism>